<proteinExistence type="predicted"/>
<evidence type="ECO:0000313" key="2">
    <source>
        <dbReference type="Proteomes" id="UP000887116"/>
    </source>
</evidence>
<reference evidence="1" key="1">
    <citation type="submission" date="2020-07" db="EMBL/GenBank/DDBJ databases">
        <title>Multicomponent nature underlies the extraordinary mechanical properties of spider dragline silk.</title>
        <authorList>
            <person name="Kono N."/>
            <person name="Nakamura H."/>
            <person name="Mori M."/>
            <person name="Yoshida Y."/>
            <person name="Ohtoshi R."/>
            <person name="Malay A.D."/>
            <person name="Moran D.A.P."/>
            <person name="Tomita M."/>
            <person name="Numata K."/>
            <person name="Arakawa K."/>
        </authorList>
    </citation>
    <scope>NUCLEOTIDE SEQUENCE</scope>
</reference>
<name>A0A8X6G7Y2_TRICU</name>
<dbReference type="EMBL" id="BMAO01014878">
    <property type="protein sequence ID" value="GFQ97782.1"/>
    <property type="molecule type" value="Genomic_DNA"/>
</dbReference>
<gene>
    <name evidence="1" type="ORF">TNCT_538451</name>
</gene>
<keyword evidence="2" id="KW-1185">Reference proteome</keyword>
<dbReference type="Proteomes" id="UP000887116">
    <property type="component" value="Unassembled WGS sequence"/>
</dbReference>
<sequence length="161" mass="18126">MNLLKACANRKFTQDVVSYKTTWKLDEEDIPKHQKELTDLNILMSHMAGELASFYPCPNPKCHAFNRSFISTPPTDGVITGDTTSGHEHIKPTIMKEKHTRKNSKKQTTEDGFTFPSKTKKLKLTDHAKVRTEDPIELSNKFDALAPSDAELPITAQQPTT</sequence>
<organism evidence="1 2">
    <name type="scientific">Trichonephila clavata</name>
    <name type="common">Joro spider</name>
    <name type="synonym">Nephila clavata</name>
    <dbReference type="NCBI Taxonomy" id="2740835"/>
    <lineage>
        <taxon>Eukaryota</taxon>
        <taxon>Metazoa</taxon>
        <taxon>Ecdysozoa</taxon>
        <taxon>Arthropoda</taxon>
        <taxon>Chelicerata</taxon>
        <taxon>Arachnida</taxon>
        <taxon>Araneae</taxon>
        <taxon>Araneomorphae</taxon>
        <taxon>Entelegynae</taxon>
        <taxon>Araneoidea</taxon>
        <taxon>Nephilidae</taxon>
        <taxon>Trichonephila</taxon>
    </lineage>
</organism>
<accession>A0A8X6G7Y2</accession>
<comment type="caution">
    <text evidence="1">The sequence shown here is derived from an EMBL/GenBank/DDBJ whole genome shotgun (WGS) entry which is preliminary data.</text>
</comment>
<protein>
    <submittedName>
        <fullName evidence="1">Uncharacterized protein</fullName>
    </submittedName>
</protein>
<evidence type="ECO:0000313" key="1">
    <source>
        <dbReference type="EMBL" id="GFQ97782.1"/>
    </source>
</evidence>
<dbReference type="AlphaFoldDB" id="A0A8X6G7Y2"/>